<accession>A0A8H6F989</accession>
<keyword evidence="3" id="KW-1185">Reference proteome</keyword>
<dbReference type="EMBL" id="JACCJB010000018">
    <property type="protein sequence ID" value="KAF6219890.1"/>
    <property type="molecule type" value="Genomic_DNA"/>
</dbReference>
<dbReference type="Gene3D" id="3.40.50.300">
    <property type="entry name" value="P-loop containing nucleotide triphosphate hydrolases"/>
    <property type="match status" value="1"/>
</dbReference>
<reference evidence="2 3" key="1">
    <citation type="journal article" date="2020" name="Genomics">
        <title>Complete, high-quality genomes from long-read metagenomic sequencing of two wolf lichen thalli reveals enigmatic genome architecture.</title>
        <authorList>
            <person name="McKenzie S.K."/>
            <person name="Walston R.F."/>
            <person name="Allen J.L."/>
        </authorList>
    </citation>
    <scope>NUCLEOTIDE SEQUENCE [LARGE SCALE GENOMIC DNA]</scope>
    <source>
        <strain evidence="2">WasteWater1</strain>
    </source>
</reference>
<dbReference type="InterPro" id="IPR027417">
    <property type="entry name" value="P-loop_NTPase"/>
</dbReference>
<dbReference type="RefSeq" id="XP_037149325.1">
    <property type="nucleotide sequence ID" value="XM_037294637.1"/>
</dbReference>
<dbReference type="AlphaFoldDB" id="A0A8H6F989"/>
<evidence type="ECO:0000259" key="1">
    <source>
        <dbReference type="Pfam" id="PF24564"/>
    </source>
</evidence>
<name>A0A8H6F989_9LECA</name>
<feature type="domain" description="DUF7605" evidence="1">
    <location>
        <begin position="570"/>
        <end position="753"/>
    </location>
</feature>
<protein>
    <recommendedName>
        <fullName evidence="1">DUF7605 domain-containing protein</fullName>
    </recommendedName>
</protein>
<sequence>MSSYRTHWDDTNLVLKHEAMSSPKHHSIATPEHTNLIQAQVEGHENTATPEWTNNNPTQDEMATDNSDDEFDAGEEFRDRVNVIKNGADTGYNPMSEALPKLPAYHPSFIKAEKYCSELMEDAALVLKNAEYKDTRILQLLEKASSNQTLEYPKPRIVGLMGDSGVGKSSLINSLLDTPDIALSGANGEACTNVITEYHQAQPSQKAPFMAEIILFEPSTVQRILETHLGSYYRYVHGSVGTMDQEAIDELNAQVSTALETFQALFANREEFSNEERTKEFLEQAKSASDSEMLQKLYGWIQESISKCGAEGGIIRRSVYSPEELGSETERFIKSCKNLLDENDCHVPSLWPLIKTVSQDVPAKQKPSDLDATPQDIEEHERLMAAYDHVCRGKSRLTSLKKLERGKAKQTFTQKIVDLELREGLILMRNRKVTTIMRQKDKNITQDRALLFVFAVSNSDYIKHKDGYDLSEEIPVSIHVTGIPHVRYQLSKMPARSRLDALKHYCHGTVEDMIGSLHNWSQQSIIQRRVELTELVAKPRAAVGAEIFKYVAELKSVLESCILQECEDCQEAWVENSVRLFETWTKEWHGSTFAAWCRNNGAHKTKARPYVSWNAEILGPVSKDLTTAWQIFDDEIATAKEDCFAALVGLVDGIGEDLAAEEGISMEPMAPFLSSLASKKTLLRKCLDDFSVKVKTISRDTKLNITMDDEDPDSFLLQAMSPLYAKCAKVTGKNMHTQRCTLLNDAMSKGGPFAGFCPGIKKAIEEEIDRQQSVVLGGVQGVFNMVLEDFNSTFTVEEIPDPKRDLLRSQIQQFVDHAQAKINGPLATELATAMADSE</sequence>
<dbReference type="PANTHER" id="PTHR36681:SF3">
    <property type="entry name" value="NUCLEAR GTPASE, GERMINAL CENTER-ASSOCIATED, TANDEM DUPLICATE 3"/>
    <property type="match status" value="1"/>
</dbReference>
<dbReference type="PANTHER" id="PTHR36681">
    <property type="entry name" value="NUCLEAR GTPASE, GERMINAL CENTER-ASSOCIATED, TANDEM DUPLICATE 3"/>
    <property type="match status" value="1"/>
</dbReference>
<dbReference type="GeneID" id="59332126"/>
<dbReference type="SUPFAM" id="SSF52540">
    <property type="entry name" value="P-loop containing nucleoside triphosphate hydrolases"/>
    <property type="match status" value="1"/>
</dbReference>
<organism evidence="2 3">
    <name type="scientific">Letharia lupina</name>
    <dbReference type="NCBI Taxonomy" id="560253"/>
    <lineage>
        <taxon>Eukaryota</taxon>
        <taxon>Fungi</taxon>
        <taxon>Dikarya</taxon>
        <taxon>Ascomycota</taxon>
        <taxon>Pezizomycotina</taxon>
        <taxon>Lecanoromycetes</taxon>
        <taxon>OSLEUM clade</taxon>
        <taxon>Lecanoromycetidae</taxon>
        <taxon>Lecanorales</taxon>
        <taxon>Lecanorineae</taxon>
        <taxon>Parmeliaceae</taxon>
        <taxon>Letharia</taxon>
    </lineage>
</organism>
<gene>
    <name evidence="2" type="ORF">HO133_003715</name>
</gene>
<dbReference type="Pfam" id="PF24564">
    <property type="entry name" value="DUF7605"/>
    <property type="match status" value="1"/>
</dbReference>
<evidence type="ECO:0000313" key="3">
    <source>
        <dbReference type="Proteomes" id="UP000593566"/>
    </source>
</evidence>
<dbReference type="InterPro" id="IPR056024">
    <property type="entry name" value="DUF7605"/>
</dbReference>
<proteinExistence type="predicted"/>
<comment type="caution">
    <text evidence="2">The sequence shown here is derived from an EMBL/GenBank/DDBJ whole genome shotgun (WGS) entry which is preliminary data.</text>
</comment>
<evidence type="ECO:0000313" key="2">
    <source>
        <dbReference type="EMBL" id="KAF6219890.1"/>
    </source>
</evidence>
<dbReference type="Proteomes" id="UP000593566">
    <property type="component" value="Unassembled WGS sequence"/>
</dbReference>